<feature type="transmembrane region" description="Helical" evidence="7">
    <location>
        <begin position="200"/>
        <end position="220"/>
    </location>
</feature>
<dbReference type="GO" id="GO:0055085">
    <property type="term" value="P:transmembrane transport"/>
    <property type="evidence" value="ECO:0007669"/>
    <property type="project" value="InterPro"/>
</dbReference>
<feature type="transmembrane region" description="Helical" evidence="7">
    <location>
        <begin position="46"/>
        <end position="65"/>
    </location>
</feature>
<dbReference type="GO" id="GO:0043190">
    <property type="term" value="C:ATP-binding cassette (ABC) transporter complex"/>
    <property type="evidence" value="ECO:0007669"/>
    <property type="project" value="InterPro"/>
</dbReference>
<dbReference type="EMBL" id="CP162551">
    <property type="protein sequence ID" value="XDI37425.1"/>
    <property type="molecule type" value="Genomic_DNA"/>
</dbReference>
<reference evidence="8" key="1">
    <citation type="submission" date="2024-07" db="EMBL/GenBank/DDBJ databases">
        <title>Identification and characteristics of an arsenic-resistant bacterial isolate, which belongs to a novel species.</title>
        <authorList>
            <person name="Juszczyk A."/>
            <person name="Kowalczyk A."/>
            <person name="Was K."/>
            <person name="Kosowicz W."/>
            <person name="Budzyn A."/>
            <person name="Latowski D."/>
        </authorList>
    </citation>
    <scope>NUCLEOTIDE SEQUENCE</scope>
    <source>
        <strain evidence="8">As8PL</strain>
    </source>
</reference>
<evidence type="ECO:0000256" key="3">
    <source>
        <dbReference type="ARBA" id="ARBA00022692"/>
    </source>
</evidence>
<feature type="transmembrane region" description="Helical" evidence="7">
    <location>
        <begin position="15"/>
        <end position="34"/>
    </location>
</feature>
<dbReference type="InterPro" id="IPR037294">
    <property type="entry name" value="ABC_BtuC-like"/>
</dbReference>
<dbReference type="Pfam" id="PF00950">
    <property type="entry name" value="ABC-3"/>
    <property type="match status" value="1"/>
</dbReference>
<keyword evidence="6" id="KW-0813">Transport</keyword>
<feature type="transmembrane region" description="Helical" evidence="7">
    <location>
        <begin position="171"/>
        <end position="194"/>
    </location>
</feature>
<feature type="transmembrane region" description="Helical" evidence="7">
    <location>
        <begin position="251"/>
        <end position="271"/>
    </location>
</feature>
<evidence type="ECO:0000313" key="8">
    <source>
        <dbReference type="EMBL" id="XDI37425.1"/>
    </source>
</evidence>
<dbReference type="AlphaFoldDB" id="A0AB39BV51"/>
<protein>
    <submittedName>
        <fullName evidence="8">Metal ABC transporter permease</fullName>
    </submittedName>
</protein>
<comment type="similarity">
    <text evidence="2 6">Belongs to the ABC-3 integral membrane protein family.</text>
</comment>
<evidence type="ECO:0000256" key="4">
    <source>
        <dbReference type="ARBA" id="ARBA00022989"/>
    </source>
</evidence>
<feature type="transmembrane region" description="Helical" evidence="7">
    <location>
        <begin position="71"/>
        <end position="86"/>
    </location>
</feature>
<keyword evidence="4 7" id="KW-1133">Transmembrane helix</keyword>
<dbReference type="PANTHER" id="PTHR30477:SF22">
    <property type="entry name" value="METAL ABC TRANSPORTER PERMEASE"/>
    <property type="match status" value="1"/>
</dbReference>
<comment type="subcellular location">
    <subcellularLocation>
        <location evidence="6">Cell membrane</location>
        <topology evidence="6">Multi-pass membrane protein</topology>
    </subcellularLocation>
    <subcellularLocation>
        <location evidence="1">Membrane</location>
        <topology evidence="1">Multi-pass membrane protein</topology>
    </subcellularLocation>
</comment>
<evidence type="ECO:0000256" key="1">
    <source>
        <dbReference type="ARBA" id="ARBA00004141"/>
    </source>
</evidence>
<feature type="transmembrane region" description="Helical" evidence="7">
    <location>
        <begin position="141"/>
        <end position="159"/>
    </location>
</feature>
<dbReference type="SUPFAM" id="SSF81345">
    <property type="entry name" value="ABC transporter involved in vitamin B12 uptake, BtuC"/>
    <property type="match status" value="1"/>
</dbReference>
<evidence type="ECO:0000256" key="6">
    <source>
        <dbReference type="RuleBase" id="RU003943"/>
    </source>
</evidence>
<accession>A0AB39BV51</accession>
<organism evidence="8">
    <name type="scientific">Alkalihalophilus sp. As8PL</name>
    <dbReference type="NCBI Taxonomy" id="3237103"/>
    <lineage>
        <taxon>Bacteria</taxon>
        <taxon>Bacillati</taxon>
        <taxon>Bacillota</taxon>
        <taxon>Bacilli</taxon>
        <taxon>Bacillales</taxon>
        <taxon>Bacillaceae</taxon>
        <taxon>Alkalihalophilus</taxon>
    </lineage>
</organism>
<keyword evidence="3 6" id="KW-0812">Transmembrane</keyword>
<evidence type="ECO:0000256" key="7">
    <source>
        <dbReference type="SAM" id="Phobius"/>
    </source>
</evidence>
<dbReference type="RefSeq" id="WP_368504774.1">
    <property type="nucleotide sequence ID" value="NZ_CP162551.1"/>
</dbReference>
<feature type="transmembrane region" description="Helical" evidence="7">
    <location>
        <begin position="98"/>
        <end position="117"/>
    </location>
</feature>
<dbReference type="Gene3D" id="1.10.3470.10">
    <property type="entry name" value="ABC transporter involved in vitamin B12 uptake, BtuC"/>
    <property type="match status" value="1"/>
</dbReference>
<dbReference type="GO" id="GO:0010043">
    <property type="term" value="P:response to zinc ion"/>
    <property type="evidence" value="ECO:0007669"/>
    <property type="project" value="TreeGrafter"/>
</dbReference>
<dbReference type="InterPro" id="IPR001626">
    <property type="entry name" value="ABC_TroCD"/>
</dbReference>
<gene>
    <name evidence="8" type="ORF">AB3N04_03685</name>
</gene>
<keyword evidence="5 7" id="KW-0472">Membrane</keyword>
<sequence length="286" mass="31213">MQDLLMNLTFIERGVVAGVIIALICPVVGAFLLVRRVSIISESLSHITLTGISAGVLLGSTTIWFTDINPMYAGLAFAVAGSLLIEKLRDIYKHFQELAIPIILSAGVGLSAIFMSLSKSGYTEWYMYLFGSIVSVTRDDLVFIIITAIVVLIMVVLFYKEFISISFDQEYATVSGISVRLMNQIFAVLVAFVIAMSMKVVGILLVGAMVVLPVATSIHVAKSFKQVVGYGVGFAQLAMLSGIYFSYQFSIATGGMIVVMGLLQLIVVMMTKKVVLKWQGRDIREH</sequence>
<evidence type="ECO:0000256" key="5">
    <source>
        <dbReference type="ARBA" id="ARBA00023136"/>
    </source>
</evidence>
<dbReference type="PANTHER" id="PTHR30477">
    <property type="entry name" value="ABC-TRANSPORTER METAL-BINDING PROTEIN"/>
    <property type="match status" value="1"/>
</dbReference>
<evidence type="ECO:0000256" key="2">
    <source>
        <dbReference type="ARBA" id="ARBA00008034"/>
    </source>
</evidence>
<feature type="transmembrane region" description="Helical" evidence="7">
    <location>
        <begin position="227"/>
        <end position="245"/>
    </location>
</feature>
<name>A0AB39BV51_9BACI</name>
<proteinExistence type="inferred from homology"/>